<sequence>MTGACFCFTSAMALSGAPQKNGLSILAKQVLYLHHLESADVVVAKGHFDVDRKDPCWGFACSSQQTTSRSNCLNTRRLIRRNIHKPNKRNLSTLRPRPPRDFLPSFKPPEARLFHNAQAARIRVLDHSAQHLRHIVIAPGSVHRKLINPCLGAGPRQAPPRVHKGPEELGAVAAPPVLRPDHVSDLGPAQLRAGPEDAPEADQLARRRQADPRVVRVRVPRRQERV</sequence>
<gene>
    <name evidence="1" type="ORF">NUW58_g9515</name>
</gene>
<evidence type="ECO:0000313" key="2">
    <source>
        <dbReference type="Proteomes" id="UP001143856"/>
    </source>
</evidence>
<keyword evidence="2" id="KW-1185">Reference proteome</keyword>
<name>A0ACC1MWP8_9PEZI</name>
<accession>A0ACC1MWP8</accession>
<dbReference type="EMBL" id="JAPDGR010003479">
    <property type="protein sequence ID" value="KAJ2971087.1"/>
    <property type="molecule type" value="Genomic_DNA"/>
</dbReference>
<dbReference type="Proteomes" id="UP001143856">
    <property type="component" value="Unassembled WGS sequence"/>
</dbReference>
<reference evidence="1" key="1">
    <citation type="submission" date="2022-10" db="EMBL/GenBank/DDBJ databases">
        <title>Genome Sequence of Xylaria curta.</title>
        <authorList>
            <person name="Buettner E."/>
        </authorList>
    </citation>
    <scope>NUCLEOTIDE SEQUENCE</scope>
    <source>
        <strain evidence="1">Babe10</strain>
    </source>
</reference>
<protein>
    <submittedName>
        <fullName evidence="1">Uncharacterized protein</fullName>
    </submittedName>
</protein>
<organism evidence="1 2">
    <name type="scientific">Xylaria curta</name>
    <dbReference type="NCBI Taxonomy" id="42375"/>
    <lineage>
        <taxon>Eukaryota</taxon>
        <taxon>Fungi</taxon>
        <taxon>Dikarya</taxon>
        <taxon>Ascomycota</taxon>
        <taxon>Pezizomycotina</taxon>
        <taxon>Sordariomycetes</taxon>
        <taxon>Xylariomycetidae</taxon>
        <taxon>Xylariales</taxon>
        <taxon>Xylariaceae</taxon>
        <taxon>Xylaria</taxon>
    </lineage>
</organism>
<proteinExistence type="predicted"/>
<evidence type="ECO:0000313" key="1">
    <source>
        <dbReference type="EMBL" id="KAJ2971087.1"/>
    </source>
</evidence>
<comment type="caution">
    <text evidence="1">The sequence shown here is derived from an EMBL/GenBank/DDBJ whole genome shotgun (WGS) entry which is preliminary data.</text>
</comment>